<dbReference type="CDD" id="cd00067">
    <property type="entry name" value="GAL4"/>
    <property type="match status" value="1"/>
</dbReference>
<gene>
    <name evidence="3" type="ORF">DFH07DRAFT_781093</name>
</gene>
<evidence type="ECO:0000259" key="2">
    <source>
        <dbReference type="PROSITE" id="PS50048"/>
    </source>
</evidence>
<organism evidence="3 4">
    <name type="scientific">Mycena maculata</name>
    <dbReference type="NCBI Taxonomy" id="230809"/>
    <lineage>
        <taxon>Eukaryota</taxon>
        <taxon>Fungi</taxon>
        <taxon>Dikarya</taxon>
        <taxon>Basidiomycota</taxon>
        <taxon>Agaricomycotina</taxon>
        <taxon>Agaricomycetes</taxon>
        <taxon>Agaricomycetidae</taxon>
        <taxon>Agaricales</taxon>
        <taxon>Marasmiineae</taxon>
        <taxon>Mycenaceae</taxon>
        <taxon>Mycena</taxon>
    </lineage>
</organism>
<dbReference type="PANTHER" id="PTHR31668">
    <property type="entry name" value="GLUCOSE TRANSPORT TRANSCRIPTION REGULATOR RGT1-RELATED-RELATED"/>
    <property type="match status" value="1"/>
</dbReference>
<dbReference type="InterPro" id="IPR036864">
    <property type="entry name" value="Zn2-C6_fun-type_DNA-bd_sf"/>
</dbReference>
<dbReference type="PROSITE" id="PS50048">
    <property type="entry name" value="ZN2_CY6_FUNGAL_2"/>
    <property type="match status" value="1"/>
</dbReference>
<sequence length="194" mass="22266">MTDPIMTDPGKIPSVPLPPMWMPRRRVITACTYCRKRKIRCLTWEEPPKNPCERCTKKGLKCEYITIADQRDEVSTKTNMTLNVPPPESSAEGTPHMDNSHDLPCLKIHTPVTCTQPSRTPRRMHSIGIHPYYKESIHAYYQPSTRSHGQVSTTFWETRQSPSYGESGCPPSMSEYYYDANSSNLWYGGPRFLH</sequence>
<dbReference type="GO" id="GO:0008270">
    <property type="term" value="F:zinc ion binding"/>
    <property type="evidence" value="ECO:0007669"/>
    <property type="project" value="InterPro"/>
</dbReference>
<dbReference type="EMBL" id="JARJLG010000179">
    <property type="protein sequence ID" value="KAJ7731924.1"/>
    <property type="molecule type" value="Genomic_DNA"/>
</dbReference>
<proteinExistence type="predicted"/>
<dbReference type="Gene3D" id="4.10.240.10">
    <property type="entry name" value="Zn(2)-C6 fungal-type DNA-binding domain"/>
    <property type="match status" value="1"/>
</dbReference>
<name>A0AAD7MT17_9AGAR</name>
<dbReference type="SUPFAM" id="SSF57701">
    <property type="entry name" value="Zn2/Cys6 DNA-binding domain"/>
    <property type="match status" value="1"/>
</dbReference>
<dbReference type="PANTHER" id="PTHR31668:SF30">
    <property type="entry name" value="ZN(II)2CYS6 TRANSCRIPTION FACTOR (EUROFUNG)"/>
    <property type="match status" value="1"/>
</dbReference>
<protein>
    <recommendedName>
        <fullName evidence="2">Zn(2)-C6 fungal-type domain-containing protein</fullName>
    </recommendedName>
</protein>
<dbReference type="Proteomes" id="UP001215280">
    <property type="component" value="Unassembled WGS sequence"/>
</dbReference>
<dbReference type="SMART" id="SM00066">
    <property type="entry name" value="GAL4"/>
    <property type="match status" value="1"/>
</dbReference>
<evidence type="ECO:0000256" key="1">
    <source>
        <dbReference type="ARBA" id="ARBA00023242"/>
    </source>
</evidence>
<dbReference type="InterPro" id="IPR050797">
    <property type="entry name" value="Carb_Metab_Trans_Reg"/>
</dbReference>
<keyword evidence="1" id="KW-0539">Nucleus</keyword>
<feature type="domain" description="Zn(2)-C6 fungal-type" evidence="2">
    <location>
        <begin position="30"/>
        <end position="64"/>
    </location>
</feature>
<evidence type="ECO:0000313" key="3">
    <source>
        <dbReference type="EMBL" id="KAJ7731924.1"/>
    </source>
</evidence>
<accession>A0AAD7MT17</accession>
<dbReference type="GO" id="GO:0000981">
    <property type="term" value="F:DNA-binding transcription factor activity, RNA polymerase II-specific"/>
    <property type="evidence" value="ECO:0007669"/>
    <property type="project" value="InterPro"/>
</dbReference>
<reference evidence="3" key="1">
    <citation type="submission" date="2023-03" db="EMBL/GenBank/DDBJ databases">
        <title>Massive genome expansion in bonnet fungi (Mycena s.s.) driven by repeated elements and novel gene families across ecological guilds.</title>
        <authorList>
            <consortium name="Lawrence Berkeley National Laboratory"/>
            <person name="Harder C.B."/>
            <person name="Miyauchi S."/>
            <person name="Viragh M."/>
            <person name="Kuo A."/>
            <person name="Thoen E."/>
            <person name="Andreopoulos B."/>
            <person name="Lu D."/>
            <person name="Skrede I."/>
            <person name="Drula E."/>
            <person name="Henrissat B."/>
            <person name="Morin E."/>
            <person name="Kohler A."/>
            <person name="Barry K."/>
            <person name="LaButti K."/>
            <person name="Morin E."/>
            <person name="Salamov A."/>
            <person name="Lipzen A."/>
            <person name="Mereny Z."/>
            <person name="Hegedus B."/>
            <person name="Baldrian P."/>
            <person name="Stursova M."/>
            <person name="Weitz H."/>
            <person name="Taylor A."/>
            <person name="Grigoriev I.V."/>
            <person name="Nagy L.G."/>
            <person name="Martin F."/>
            <person name="Kauserud H."/>
        </authorList>
    </citation>
    <scope>NUCLEOTIDE SEQUENCE</scope>
    <source>
        <strain evidence="3">CBHHK188m</strain>
    </source>
</reference>
<keyword evidence="4" id="KW-1185">Reference proteome</keyword>
<dbReference type="AlphaFoldDB" id="A0AAD7MT17"/>
<evidence type="ECO:0000313" key="4">
    <source>
        <dbReference type="Proteomes" id="UP001215280"/>
    </source>
</evidence>
<dbReference type="InterPro" id="IPR001138">
    <property type="entry name" value="Zn2Cys6_DnaBD"/>
</dbReference>
<comment type="caution">
    <text evidence="3">The sequence shown here is derived from an EMBL/GenBank/DDBJ whole genome shotgun (WGS) entry which is preliminary data.</text>
</comment>
<dbReference type="PROSITE" id="PS00463">
    <property type="entry name" value="ZN2_CY6_FUNGAL_1"/>
    <property type="match status" value="1"/>
</dbReference>
<dbReference type="Pfam" id="PF00172">
    <property type="entry name" value="Zn_clus"/>
    <property type="match status" value="1"/>
</dbReference>